<name>A0AAW6JGJ2_LIMRT</name>
<evidence type="ECO:0000259" key="6">
    <source>
        <dbReference type="Pfam" id="PF00999"/>
    </source>
</evidence>
<dbReference type="Proteomes" id="UP001217945">
    <property type="component" value="Unassembled WGS sequence"/>
</dbReference>
<dbReference type="Pfam" id="PF00999">
    <property type="entry name" value="Na_H_Exchanger"/>
    <property type="match status" value="1"/>
</dbReference>
<accession>A0AAW6JGJ2</accession>
<feature type="transmembrane region" description="Helical" evidence="5">
    <location>
        <begin position="87"/>
        <end position="114"/>
    </location>
</feature>
<organism evidence="7 8">
    <name type="scientific">Limosilactobacillus reuteri</name>
    <name type="common">Lactobacillus reuteri</name>
    <dbReference type="NCBI Taxonomy" id="1598"/>
    <lineage>
        <taxon>Bacteria</taxon>
        <taxon>Bacillati</taxon>
        <taxon>Bacillota</taxon>
        <taxon>Bacilli</taxon>
        <taxon>Lactobacillales</taxon>
        <taxon>Lactobacillaceae</taxon>
        <taxon>Limosilactobacillus</taxon>
    </lineage>
</organism>
<dbReference type="EMBL" id="JAQTKT010000001">
    <property type="protein sequence ID" value="MDD1382827.1"/>
    <property type="molecule type" value="Genomic_DNA"/>
</dbReference>
<evidence type="ECO:0000313" key="8">
    <source>
        <dbReference type="Proteomes" id="UP001217945"/>
    </source>
</evidence>
<proteinExistence type="predicted"/>
<comment type="caution">
    <text evidence="7">The sequence shown here is derived from an EMBL/GenBank/DDBJ whole genome shotgun (WGS) entry which is preliminary data.</text>
</comment>
<dbReference type="InterPro" id="IPR006153">
    <property type="entry name" value="Cation/H_exchanger_TM"/>
</dbReference>
<reference evidence="7" key="1">
    <citation type="submission" date="2023-02" db="EMBL/GenBank/DDBJ databases">
        <title>Complete genome sequence of Limosilactobacillus reuteri SRCM217616 isolated from Bos taurus feces.</title>
        <authorList>
            <person name="Yang H.-G."/>
            <person name="Kim J.-W."/>
            <person name="Ha G.-S."/>
            <person name="Yang H.-J."/>
            <person name="Jeong D.-Y."/>
        </authorList>
    </citation>
    <scope>NUCLEOTIDE SEQUENCE</scope>
    <source>
        <strain evidence="7">SRCM217616</strain>
    </source>
</reference>
<dbReference type="GO" id="GO:0015297">
    <property type="term" value="F:antiporter activity"/>
    <property type="evidence" value="ECO:0007669"/>
    <property type="project" value="InterPro"/>
</dbReference>
<gene>
    <name evidence="7" type="ORF">PSQ53_07775</name>
</gene>
<dbReference type="AlphaFoldDB" id="A0AAW6JGJ2"/>
<feature type="domain" description="Cation/H+ exchanger transmembrane" evidence="6">
    <location>
        <begin position="14"/>
        <end position="138"/>
    </location>
</feature>
<keyword evidence="4 5" id="KW-0472">Membrane</keyword>
<evidence type="ECO:0000256" key="3">
    <source>
        <dbReference type="ARBA" id="ARBA00022989"/>
    </source>
</evidence>
<evidence type="ECO:0000256" key="4">
    <source>
        <dbReference type="ARBA" id="ARBA00023136"/>
    </source>
</evidence>
<sequence length="139" mass="15111">MLVSTIVLTVAAVLSSIISSFFPHFSINYISIFVGLIIGLVPFFNSRVAPFHTEVFMYIVAPLIYFKGQSTRINLIGKRLRQIFETAVLLVIVGTIFAGFTVSLLEIPLALAFLMGALSTPTDATATESVSEGLIVPER</sequence>
<keyword evidence="2 5" id="KW-0812">Transmembrane</keyword>
<dbReference type="GO" id="GO:0016020">
    <property type="term" value="C:membrane"/>
    <property type="evidence" value="ECO:0007669"/>
    <property type="project" value="UniProtKB-SubCell"/>
</dbReference>
<evidence type="ECO:0000256" key="1">
    <source>
        <dbReference type="ARBA" id="ARBA00004141"/>
    </source>
</evidence>
<protein>
    <submittedName>
        <fullName evidence="7">Cation:proton antiporter</fullName>
    </submittedName>
</protein>
<comment type="subcellular location">
    <subcellularLocation>
        <location evidence="1">Membrane</location>
        <topology evidence="1">Multi-pass membrane protein</topology>
    </subcellularLocation>
</comment>
<feature type="transmembrane region" description="Helical" evidence="5">
    <location>
        <begin position="50"/>
        <end position="66"/>
    </location>
</feature>
<evidence type="ECO:0000256" key="5">
    <source>
        <dbReference type="SAM" id="Phobius"/>
    </source>
</evidence>
<dbReference type="RefSeq" id="WP_273774761.1">
    <property type="nucleotide sequence ID" value="NZ_JAQTKT010000001.1"/>
</dbReference>
<keyword evidence="3 5" id="KW-1133">Transmembrane helix</keyword>
<evidence type="ECO:0000313" key="7">
    <source>
        <dbReference type="EMBL" id="MDD1382827.1"/>
    </source>
</evidence>
<evidence type="ECO:0000256" key="2">
    <source>
        <dbReference type="ARBA" id="ARBA00022692"/>
    </source>
</evidence>
<feature type="transmembrane region" description="Helical" evidence="5">
    <location>
        <begin position="6"/>
        <end position="22"/>
    </location>
</feature>
<dbReference type="GO" id="GO:1902600">
    <property type="term" value="P:proton transmembrane transport"/>
    <property type="evidence" value="ECO:0007669"/>
    <property type="project" value="InterPro"/>
</dbReference>
<feature type="transmembrane region" description="Helical" evidence="5">
    <location>
        <begin position="27"/>
        <end position="44"/>
    </location>
</feature>